<proteinExistence type="predicted"/>
<dbReference type="Proteomes" id="UP000791440">
    <property type="component" value="Unassembled WGS sequence"/>
</dbReference>
<evidence type="ECO:0000313" key="2">
    <source>
        <dbReference type="EMBL" id="KAG6464228.1"/>
    </source>
</evidence>
<keyword evidence="1" id="KW-1133">Transmembrane helix</keyword>
<reference evidence="2" key="1">
    <citation type="journal article" date="2016" name="Insect Biochem. Mol. Biol.">
        <title>Multifaceted biological insights from a draft genome sequence of the tobacco hornworm moth, Manduca sexta.</title>
        <authorList>
            <person name="Kanost M.R."/>
            <person name="Arrese E.L."/>
            <person name="Cao X."/>
            <person name="Chen Y.R."/>
            <person name="Chellapilla S."/>
            <person name="Goldsmith M.R."/>
            <person name="Grosse-Wilde E."/>
            <person name="Heckel D.G."/>
            <person name="Herndon N."/>
            <person name="Jiang H."/>
            <person name="Papanicolaou A."/>
            <person name="Qu J."/>
            <person name="Soulages J.L."/>
            <person name="Vogel H."/>
            <person name="Walters J."/>
            <person name="Waterhouse R.M."/>
            <person name="Ahn S.J."/>
            <person name="Almeida F.C."/>
            <person name="An C."/>
            <person name="Aqrawi P."/>
            <person name="Bretschneider A."/>
            <person name="Bryant W.B."/>
            <person name="Bucks S."/>
            <person name="Chao H."/>
            <person name="Chevignon G."/>
            <person name="Christen J.M."/>
            <person name="Clarke D.F."/>
            <person name="Dittmer N.T."/>
            <person name="Ferguson L.C.F."/>
            <person name="Garavelou S."/>
            <person name="Gordon K.H.J."/>
            <person name="Gunaratna R.T."/>
            <person name="Han Y."/>
            <person name="Hauser F."/>
            <person name="He Y."/>
            <person name="Heidel-Fischer H."/>
            <person name="Hirsh A."/>
            <person name="Hu Y."/>
            <person name="Jiang H."/>
            <person name="Kalra D."/>
            <person name="Klinner C."/>
            <person name="Konig C."/>
            <person name="Kovar C."/>
            <person name="Kroll A.R."/>
            <person name="Kuwar S.S."/>
            <person name="Lee S.L."/>
            <person name="Lehman R."/>
            <person name="Li K."/>
            <person name="Li Z."/>
            <person name="Liang H."/>
            <person name="Lovelace S."/>
            <person name="Lu Z."/>
            <person name="Mansfield J.H."/>
            <person name="McCulloch K.J."/>
            <person name="Mathew T."/>
            <person name="Morton B."/>
            <person name="Muzny D.M."/>
            <person name="Neunemann D."/>
            <person name="Ongeri F."/>
            <person name="Pauchet Y."/>
            <person name="Pu L.L."/>
            <person name="Pyrousis I."/>
            <person name="Rao X.J."/>
            <person name="Redding A."/>
            <person name="Roesel C."/>
            <person name="Sanchez-Gracia A."/>
            <person name="Schaack S."/>
            <person name="Shukla A."/>
            <person name="Tetreau G."/>
            <person name="Wang Y."/>
            <person name="Xiong G.H."/>
            <person name="Traut W."/>
            <person name="Walsh T.K."/>
            <person name="Worley K.C."/>
            <person name="Wu D."/>
            <person name="Wu W."/>
            <person name="Wu Y.Q."/>
            <person name="Zhang X."/>
            <person name="Zou Z."/>
            <person name="Zucker H."/>
            <person name="Briscoe A.D."/>
            <person name="Burmester T."/>
            <person name="Clem R.J."/>
            <person name="Feyereisen R."/>
            <person name="Grimmelikhuijzen C.J.P."/>
            <person name="Hamodrakas S.J."/>
            <person name="Hansson B.S."/>
            <person name="Huguet E."/>
            <person name="Jermiin L.S."/>
            <person name="Lan Q."/>
            <person name="Lehman H.K."/>
            <person name="Lorenzen M."/>
            <person name="Merzendorfer H."/>
            <person name="Michalopoulos I."/>
            <person name="Morton D.B."/>
            <person name="Muthukrishnan S."/>
            <person name="Oakeshott J.G."/>
            <person name="Palmer W."/>
            <person name="Park Y."/>
            <person name="Passarelli A.L."/>
            <person name="Rozas J."/>
            <person name="Schwartz L.M."/>
            <person name="Smith W."/>
            <person name="Southgate A."/>
            <person name="Vilcinskas A."/>
            <person name="Vogt R."/>
            <person name="Wang P."/>
            <person name="Werren J."/>
            <person name="Yu X.Q."/>
            <person name="Zhou J.J."/>
            <person name="Brown S.J."/>
            <person name="Scherer S.E."/>
            <person name="Richards S."/>
            <person name="Blissard G.W."/>
        </authorList>
    </citation>
    <scope>NUCLEOTIDE SEQUENCE</scope>
</reference>
<name>A0A921ZVW5_MANSE</name>
<keyword evidence="1" id="KW-0812">Transmembrane</keyword>
<sequence>MRRVFLVCLKYFLLADGGCKQLQLYHCDRRTETLRMDISLSMFILLISATLVLGQRPFFAGTKPIGYPETPNITDSLGDRFVNIL</sequence>
<dbReference type="AlphaFoldDB" id="A0A921ZVW5"/>
<dbReference type="EMBL" id="JH669127">
    <property type="protein sequence ID" value="KAG6464228.1"/>
    <property type="molecule type" value="Genomic_DNA"/>
</dbReference>
<evidence type="ECO:0000313" key="3">
    <source>
        <dbReference type="Proteomes" id="UP000791440"/>
    </source>
</evidence>
<comment type="caution">
    <text evidence="2">The sequence shown here is derived from an EMBL/GenBank/DDBJ whole genome shotgun (WGS) entry which is preliminary data.</text>
</comment>
<protein>
    <submittedName>
        <fullName evidence="2">Uncharacterized protein</fullName>
    </submittedName>
</protein>
<reference evidence="2" key="2">
    <citation type="submission" date="2020-12" db="EMBL/GenBank/DDBJ databases">
        <authorList>
            <person name="Kanost M."/>
        </authorList>
    </citation>
    <scope>NUCLEOTIDE SEQUENCE</scope>
</reference>
<feature type="transmembrane region" description="Helical" evidence="1">
    <location>
        <begin position="35"/>
        <end position="54"/>
    </location>
</feature>
<accession>A0A921ZVW5</accession>
<gene>
    <name evidence="2" type="ORF">O3G_MSEX014372</name>
</gene>
<keyword evidence="1" id="KW-0472">Membrane</keyword>
<keyword evidence="3" id="KW-1185">Reference proteome</keyword>
<evidence type="ECO:0000256" key="1">
    <source>
        <dbReference type="SAM" id="Phobius"/>
    </source>
</evidence>
<organism evidence="2 3">
    <name type="scientific">Manduca sexta</name>
    <name type="common">Tobacco hawkmoth</name>
    <name type="synonym">Tobacco hornworm</name>
    <dbReference type="NCBI Taxonomy" id="7130"/>
    <lineage>
        <taxon>Eukaryota</taxon>
        <taxon>Metazoa</taxon>
        <taxon>Ecdysozoa</taxon>
        <taxon>Arthropoda</taxon>
        <taxon>Hexapoda</taxon>
        <taxon>Insecta</taxon>
        <taxon>Pterygota</taxon>
        <taxon>Neoptera</taxon>
        <taxon>Endopterygota</taxon>
        <taxon>Lepidoptera</taxon>
        <taxon>Glossata</taxon>
        <taxon>Ditrysia</taxon>
        <taxon>Bombycoidea</taxon>
        <taxon>Sphingidae</taxon>
        <taxon>Sphinginae</taxon>
        <taxon>Sphingini</taxon>
        <taxon>Manduca</taxon>
    </lineage>
</organism>